<evidence type="ECO:0000313" key="1">
    <source>
        <dbReference type="EMBL" id="KAF3521395.1"/>
    </source>
</evidence>
<evidence type="ECO:0000313" key="2">
    <source>
        <dbReference type="Proteomes" id="UP000712600"/>
    </source>
</evidence>
<proteinExistence type="predicted"/>
<protein>
    <submittedName>
        <fullName evidence="1">Uncharacterized protein</fullName>
    </submittedName>
</protein>
<name>A0A8S9PHB9_BRACR</name>
<accession>A0A8S9PHB9</accession>
<reference evidence="1" key="1">
    <citation type="submission" date="2019-12" db="EMBL/GenBank/DDBJ databases">
        <title>Genome sequencing and annotation of Brassica cretica.</title>
        <authorList>
            <person name="Studholme D.J."/>
            <person name="Sarris P."/>
        </authorList>
    </citation>
    <scope>NUCLEOTIDE SEQUENCE</scope>
    <source>
        <strain evidence="1">PFS-109/04</strain>
        <tissue evidence="1">Leaf</tissue>
    </source>
</reference>
<dbReference type="Proteomes" id="UP000712600">
    <property type="component" value="Unassembled WGS sequence"/>
</dbReference>
<organism evidence="1 2">
    <name type="scientific">Brassica cretica</name>
    <name type="common">Mustard</name>
    <dbReference type="NCBI Taxonomy" id="69181"/>
    <lineage>
        <taxon>Eukaryota</taxon>
        <taxon>Viridiplantae</taxon>
        <taxon>Streptophyta</taxon>
        <taxon>Embryophyta</taxon>
        <taxon>Tracheophyta</taxon>
        <taxon>Spermatophyta</taxon>
        <taxon>Magnoliopsida</taxon>
        <taxon>eudicotyledons</taxon>
        <taxon>Gunneridae</taxon>
        <taxon>Pentapetalae</taxon>
        <taxon>rosids</taxon>
        <taxon>malvids</taxon>
        <taxon>Brassicales</taxon>
        <taxon>Brassicaceae</taxon>
        <taxon>Brassiceae</taxon>
        <taxon>Brassica</taxon>
    </lineage>
</organism>
<gene>
    <name evidence="1" type="ORF">F2Q69_00046238</name>
</gene>
<dbReference type="EMBL" id="QGKX02001347">
    <property type="protein sequence ID" value="KAF3521395.1"/>
    <property type="molecule type" value="Genomic_DNA"/>
</dbReference>
<sequence length="134" mass="15117">MEPPQISSGNSVLDGCSVRMALEVVRDCWQRVAEIPARFLLQVCGGLEGCTYRFFGAPLGNGPLEHPLLLCIVLHRQVTITSLEEFIGSQLLWRRLGNYRHPRQQGEFQFPKIFVEQNFVQIGIVIGSLFLFIG</sequence>
<comment type="caution">
    <text evidence="1">The sequence shown here is derived from an EMBL/GenBank/DDBJ whole genome shotgun (WGS) entry which is preliminary data.</text>
</comment>
<dbReference type="AlphaFoldDB" id="A0A8S9PHB9"/>